<comment type="similarity">
    <text evidence="7">Belongs to the transglycosylase MltG family.</text>
</comment>
<comment type="subcellular location">
    <subcellularLocation>
        <location evidence="7">Cell membrane</location>
        <topology evidence="7">Single-pass membrane protein</topology>
    </subcellularLocation>
</comment>
<evidence type="ECO:0000256" key="8">
    <source>
        <dbReference type="SAM" id="MobiDB-lite"/>
    </source>
</evidence>
<dbReference type="GO" id="GO:0071555">
    <property type="term" value="P:cell wall organization"/>
    <property type="evidence" value="ECO:0007669"/>
    <property type="project" value="UniProtKB-KW"/>
</dbReference>
<feature type="transmembrane region" description="Helical" evidence="7">
    <location>
        <begin position="43"/>
        <end position="67"/>
    </location>
</feature>
<dbReference type="HAMAP" id="MF_02065">
    <property type="entry name" value="MltG"/>
    <property type="match status" value="1"/>
</dbReference>
<feature type="site" description="Important for catalytic activity" evidence="7">
    <location>
        <position position="280"/>
    </location>
</feature>
<dbReference type="AlphaFoldDB" id="A0A1G6HSM0"/>
<dbReference type="GO" id="GO:0008932">
    <property type="term" value="F:lytic endotransglycosylase activity"/>
    <property type="evidence" value="ECO:0007669"/>
    <property type="project" value="UniProtKB-UniRule"/>
</dbReference>
<dbReference type="Gene3D" id="3.30.1490.480">
    <property type="entry name" value="Endolytic murein transglycosylase"/>
    <property type="match status" value="1"/>
</dbReference>
<keyword evidence="2 7" id="KW-0812">Transmembrane</keyword>
<keyword evidence="3 7" id="KW-1133">Transmembrane helix</keyword>
<keyword evidence="4 7" id="KW-0472">Membrane</keyword>
<name>A0A1G6HSM0_9BACI</name>
<proteinExistence type="inferred from homology"/>
<dbReference type="Pfam" id="PF02618">
    <property type="entry name" value="YceG"/>
    <property type="match status" value="1"/>
</dbReference>
<evidence type="ECO:0000313" key="9">
    <source>
        <dbReference type="EMBL" id="SDB97279.1"/>
    </source>
</evidence>
<sequence length="396" mass="45228">MSKQNNEDKNPIENKDTDSNVDDQEADENTPKKKKKTTKDSRLVRRIVISLILIFVAVVGFGGYTGYQYVQDGLSPVDEQDEELREIEIPMGTSTSGIADVLEDEGIIDNAFMYTIYLRFNNYSGFQAGDYQLSPSMTLEEISEVLLTGSVGQEAVYTVTIPEGRTLEEIAELFETHANVDSGDFIEQMEDEDYIEELIEDYPELLTDDILNEDIRYPLEGYLFAATYPIYDSEASVDDIVRMMLDKSDDVLSEYYDEIAALEDKNVHDVVTLSSLVEREARDEEERRLISGVFYNRLDEGMRLETDPTVLYAHGEHKDRVLFEDLEIESPYNTYYIEGLPVGPISNFGESSLRSVLNPEDTSYLFFVAAPDGEIYYSETFEEHRDLANEHLDRDL</sequence>
<dbReference type="STRING" id="1612202.SAMN05421734_103211"/>
<keyword evidence="6 7" id="KW-0961">Cell wall biogenesis/degradation</keyword>
<keyword evidence="1 7" id="KW-1003">Cell membrane</keyword>
<evidence type="ECO:0000313" key="10">
    <source>
        <dbReference type="Proteomes" id="UP000242949"/>
    </source>
</evidence>
<dbReference type="RefSeq" id="WP_090794377.1">
    <property type="nucleotide sequence ID" value="NZ_FMYI01000003.1"/>
</dbReference>
<dbReference type="InterPro" id="IPR003770">
    <property type="entry name" value="MLTG-like"/>
</dbReference>
<evidence type="ECO:0000256" key="3">
    <source>
        <dbReference type="ARBA" id="ARBA00022989"/>
    </source>
</evidence>
<evidence type="ECO:0000256" key="5">
    <source>
        <dbReference type="ARBA" id="ARBA00023239"/>
    </source>
</evidence>
<evidence type="ECO:0000256" key="7">
    <source>
        <dbReference type="HAMAP-Rule" id="MF_02065"/>
    </source>
</evidence>
<keyword evidence="5 7" id="KW-0456">Lyase</keyword>
<gene>
    <name evidence="7" type="primary">mltG</name>
    <name evidence="9" type="ORF">SAMN05421734_103211</name>
</gene>
<dbReference type="PANTHER" id="PTHR30518:SF2">
    <property type="entry name" value="ENDOLYTIC MUREIN TRANSGLYCOSYLASE"/>
    <property type="match status" value="1"/>
</dbReference>
<keyword evidence="10" id="KW-1185">Reference proteome</keyword>
<organism evidence="9 10">
    <name type="scientific">Pelagirhabdus alkalitolerans</name>
    <dbReference type="NCBI Taxonomy" id="1612202"/>
    <lineage>
        <taxon>Bacteria</taxon>
        <taxon>Bacillati</taxon>
        <taxon>Bacillota</taxon>
        <taxon>Bacilli</taxon>
        <taxon>Bacillales</taxon>
        <taxon>Bacillaceae</taxon>
        <taxon>Pelagirhabdus</taxon>
    </lineage>
</organism>
<feature type="compositionally biased region" description="Basic and acidic residues" evidence="8">
    <location>
        <begin position="1"/>
        <end position="18"/>
    </location>
</feature>
<accession>A0A1G6HSM0</accession>
<feature type="compositionally biased region" description="Acidic residues" evidence="8">
    <location>
        <begin position="19"/>
        <end position="28"/>
    </location>
</feature>
<comment type="function">
    <text evidence="7">Functions as a peptidoglycan terminase that cleaves nascent peptidoglycan strands endolytically to terminate their elongation.</text>
</comment>
<evidence type="ECO:0000256" key="1">
    <source>
        <dbReference type="ARBA" id="ARBA00022475"/>
    </source>
</evidence>
<evidence type="ECO:0000256" key="4">
    <source>
        <dbReference type="ARBA" id="ARBA00023136"/>
    </source>
</evidence>
<dbReference type="GO" id="GO:0005886">
    <property type="term" value="C:plasma membrane"/>
    <property type="evidence" value="ECO:0007669"/>
    <property type="project" value="UniProtKB-SubCell"/>
</dbReference>
<evidence type="ECO:0000256" key="6">
    <source>
        <dbReference type="ARBA" id="ARBA00023316"/>
    </source>
</evidence>
<dbReference type="NCBIfam" id="TIGR00247">
    <property type="entry name" value="endolytic transglycosylase MltG"/>
    <property type="match status" value="1"/>
</dbReference>
<comment type="catalytic activity">
    <reaction evidence="7">
        <text>a peptidoglycan chain = a peptidoglycan chain with N-acetyl-1,6-anhydromuramyl-[peptide] at the reducing end + a peptidoglycan chain with N-acetylglucosamine at the non-reducing end.</text>
        <dbReference type="EC" id="4.2.2.29"/>
    </reaction>
</comment>
<protein>
    <recommendedName>
        <fullName evidence="7">Endolytic murein transglycosylase</fullName>
        <ecNumber evidence="7">4.2.2.29</ecNumber>
    </recommendedName>
    <alternativeName>
        <fullName evidence="7">Peptidoglycan lytic transglycosylase</fullName>
    </alternativeName>
    <alternativeName>
        <fullName evidence="7">Peptidoglycan polymerization terminase</fullName>
    </alternativeName>
</protein>
<dbReference type="EC" id="4.2.2.29" evidence="7"/>
<dbReference type="OrthoDB" id="9814591at2"/>
<dbReference type="PANTHER" id="PTHR30518">
    <property type="entry name" value="ENDOLYTIC MUREIN TRANSGLYCOSYLASE"/>
    <property type="match status" value="1"/>
</dbReference>
<dbReference type="EMBL" id="FMYI01000003">
    <property type="protein sequence ID" value="SDB97279.1"/>
    <property type="molecule type" value="Genomic_DNA"/>
</dbReference>
<dbReference type="CDD" id="cd08010">
    <property type="entry name" value="MltG_like"/>
    <property type="match status" value="1"/>
</dbReference>
<dbReference type="Proteomes" id="UP000242949">
    <property type="component" value="Unassembled WGS sequence"/>
</dbReference>
<evidence type="ECO:0000256" key="2">
    <source>
        <dbReference type="ARBA" id="ARBA00022692"/>
    </source>
</evidence>
<reference evidence="10" key="1">
    <citation type="submission" date="2016-09" db="EMBL/GenBank/DDBJ databases">
        <authorList>
            <person name="Varghese N."/>
            <person name="Submissions S."/>
        </authorList>
    </citation>
    <scope>NUCLEOTIDE SEQUENCE [LARGE SCALE GENOMIC DNA]</scope>
    <source>
        <strain evidence="10">S5</strain>
    </source>
</reference>
<feature type="region of interest" description="Disordered" evidence="8">
    <location>
        <begin position="1"/>
        <end position="37"/>
    </location>
</feature>
<dbReference type="GO" id="GO:0009252">
    <property type="term" value="P:peptidoglycan biosynthetic process"/>
    <property type="evidence" value="ECO:0007669"/>
    <property type="project" value="UniProtKB-UniRule"/>
</dbReference>